<dbReference type="GeneID" id="87836455"/>
<protein>
    <submittedName>
        <fullName evidence="2">Uncharacterized protein</fullName>
    </submittedName>
</protein>
<organism evidence="2 3">
    <name type="scientific">Chaetomium fimeti</name>
    <dbReference type="NCBI Taxonomy" id="1854472"/>
    <lineage>
        <taxon>Eukaryota</taxon>
        <taxon>Fungi</taxon>
        <taxon>Dikarya</taxon>
        <taxon>Ascomycota</taxon>
        <taxon>Pezizomycotina</taxon>
        <taxon>Sordariomycetes</taxon>
        <taxon>Sordariomycetidae</taxon>
        <taxon>Sordariales</taxon>
        <taxon>Chaetomiaceae</taxon>
        <taxon>Chaetomium</taxon>
    </lineage>
</organism>
<feature type="compositionally biased region" description="Polar residues" evidence="1">
    <location>
        <begin position="21"/>
        <end position="46"/>
    </location>
</feature>
<feature type="region of interest" description="Disordered" evidence="1">
    <location>
        <begin position="1"/>
        <end position="46"/>
    </location>
</feature>
<evidence type="ECO:0000313" key="2">
    <source>
        <dbReference type="EMBL" id="KAK3300720.1"/>
    </source>
</evidence>
<dbReference type="EMBL" id="JAUEPN010000001">
    <property type="protein sequence ID" value="KAK3300720.1"/>
    <property type="molecule type" value="Genomic_DNA"/>
</dbReference>
<reference evidence="2" key="2">
    <citation type="submission" date="2023-06" db="EMBL/GenBank/DDBJ databases">
        <authorList>
            <consortium name="Lawrence Berkeley National Laboratory"/>
            <person name="Haridas S."/>
            <person name="Hensen N."/>
            <person name="Bonometti L."/>
            <person name="Westerberg I."/>
            <person name="Brannstrom I.O."/>
            <person name="Guillou S."/>
            <person name="Cros-Aarteil S."/>
            <person name="Calhoun S."/>
            <person name="Kuo A."/>
            <person name="Mondo S."/>
            <person name="Pangilinan J."/>
            <person name="Riley R."/>
            <person name="Labutti K."/>
            <person name="Andreopoulos B."/>
            <person name="Lipzen A."/>
            <person name="Chen C."/>
            <person name="Yanf M."/>
            <person name="Daum C."/>
            <person name="Ng V."/>
            <person name="Clum A."/>
            <person name="Steindorff A."/>
            <person name="Ohm R."/>
            <person name="Martin F."/>
            <person name="Silar P."/>
            <person name="Natvig D."/>
            <person name="Lalanne C."/>
            <person name="Gautier V."/>
            <person name="Ament-Velasquez S.L."/>
            <person name="Kruys A."/>
            <person name="Hutchinson M.I."/>
            <person name="Powell A.J."/>
            <person name="Barry K."/>
            <person name="Miller A.N."/>
            <person name="Grigoriev I.V."/>
            <person name="Debuchy R."/>
            <person name="Gladieux P."/>
            <person name="Thoren M.H."/>
            <person name="Johannesson H."/>
        </authorList>
    </citation>
    <scope>NUCLEOTIDE SEQUENCE</scope>
    <source>
        <strain evidence="2">CBS 168.71</strain>
    </source>
</reference>
<proteinExistence type="predicted"/>
<evidence type="ECO:0000313" key="3">
    <source>
        <dbReference type="Proteomes" id="UP001278766"/>
    </source>
</evidence>
<dbReference type="AlphaFoldDB" id="A0AAE0HQB4"/>
<dbReference type="RefSeq" id="XP_062664234.1">
    <property type="nucleotide sequence ID" value="XM_062799507.1"/>
</dbReference>
<sequence length="265" mass="28727">MSNPTTRKVAERPKAAVANPRVSNPPTATTTSNVQANTNPPAENAVSRSKQAHARLFGQALRGTPYALIGVFALQLMGSKRLCSDYHVFVPTGHTARVIDQLAAASSGCFKKDKAMTRKVYLERDGVVSVVHICEPQAVHQAFPDSDDGVVTLFSARVLKPALLLNMAIYEWMDHHLRGIENWKKKGANADIIFLADYIARKEREDMKHATPAFLDAFFAANEKQEPVFFSIGLKRPAVKASGGATSNGNTSAGAGQGQAVQQKR</sequence>
<comment type="caution">
    <text evidence="2">The sequence shown here is derived from an EMBL/GenBank/DDBJ whole genome shotgun (WGS) entry which is preliminary data.</text>
</comment>
<reference evidence="2" key="1">
    <citation type="journal article" date="2023" name="Mol. Phylogenet. Evol.">
        <title>Genome-scale phylogeny and comparative genomics of the fungal order Sordariales.</title>
        <authorList>
            <person name="Hensen N."/>
            <person name="Bonometti L."/>
            <person name="Westerberg I."/>
            <person name="Brannstrom I.O."/>
            <person name="Guillou S."/>
            <person name="Cros-Aarteil S."/>
            <person name="Calhoun S."/>
            <person name="Haridas S."/>
            <person name="Kuo A."/>
            <person name="Mondo S."/>
            <person name="Pangilinan J."/>
            <person name="Riley R."/>
            <person name="LaButti K."/>
            <person name="Andreopoulos B."/>
            <person name="Lipzen A."/>
            <person name="Chen C."/>
            <person name="Yan M."/>
            <person name="Daum C."/>
            <person name="Ng V."/>
            <person name="Clum A."/>
            <person name="Steindorff A."/>
            <person name="Ohm R.A."/>
            <person name="Martin F."/>
            <person name="Silar P."/>
            <person name="Natvig D.O."/>
            <person name="Lalanne C."/>
            <person name="Gautier V."/>
            <person name="Ament-Velasquez S.L."/>
            <person name="Kruys A."/>
            <person name="Hutchinson M.I."/>
            <person name="Powell A.J."/>
            <person name="Barry K."/>
            <person name="Miller A.N."/>
            <person name="Grigoriev I.V."/>
            <person name="Debuchy R."/>
            <person name="Gladieux P."/>
            <person name="Hiltunen Thoren M."/>
            <person name="Johannesson H."/>
        </authorList>
    </citation>
    <scope>NUCLEOTIDE SEQUENCE</scope>
    <source>
        <strain evidence="2">CBS 168.71</strain>
    </source>
</reference>
<feature type="region of interest" description="Disordered" evidence="1">
    <location>
        <begin position="241"/>
        <end position="265"/>
    </location>
</feature>
<name>A0AAE0HQB4_9PEZI</name>
<dbReference type="Proteomes" id="UP001278766">
    <property type="component" value="Unassembled WGS sequence"/>
</dbReference>
<evidence type="ECO:0000256" key="1">
    <source>
        <dbReference type="SAM" id="MobiDB-lite"/>
    </source>
</evidence>
<keyword evidence="3" id="KW-1185">Reference proteome</keyword>
<accession>A0AAE0HQB4</accession>
<gene>
    <name evidence="2" type="ORF">B0H64DRAFT_21599</name>
</gene>